<feature type="domain" description="Plastocyanin-like" evidence="15">
    <location>
        <begin position="677"/>
        <end position="787"/>
    </location>
</feature>
<dbReference type="SUPFAM" id="SSF49503">
    <property type="entry name" value="Cupredoxins"/>
    <property type="match status" value="3"/>
</dbReference>
<dbReference type="CDD" id="cd04208">
    <property type="entry name" value="CuRO_2_CuNIR"/>
    <property type="match status" value="1"/>
</dbReference>
<comment type="subunit">
    <text evidence="4">Homotrimer.</text>
</comment>
<name>A0A0B9A0S7_BRELN</name>
<feature type="transmembrane region" description="Helical" evidence="14">
    <location>
        <begin position="199"/>
        <end position="223"/>
    </location>
</feature>
<keyword evidence="8" id="KW-0677">Repeat</keyword>
<dbReference type="OrthoDB" id="345021at2"/>
<evidence type="ECO:0000256" key="11">
    <source>
        <dbReference type="ARBA" id="ARBA00049340"/>
    </source>
</evidence>
<feature type="transmembrane region" description="Helical" evidence="14">
    <location>
        <begin position="456"/>
        <end position="477"/>
    </location>
</feature>
<organism evidence="17 18">
    <name type="scientific">Brevibacterium linens</name>
    <dbReference type="NCBI Taxonomy" id="1703"/>
    <lineage>
        <taxon>Bacteria</taxon>
        <taxon>Bacillati</taxon>
        <taxon>Actinomycetota</taxon>
        <taxon>Actinomycetes</taxon>
        <taxon>Micrococcales</taxon>
        <taxon>Brevibacteriaceae</taxon>
        <taxon>Brevibacterium</taxon>
    </lineage>
</organism>
<evidence type="ECO:0000256" key="14">
    <source>
        <dbReference type="SAM" id="Phobius"/>
    </source>
</evidence>
<feature type="transmembrane region" description="Helical" evidence="14">
    <location>
        <begin position="243"/>
        <end position="263"/>
    </location>
</feature>
<feature type="region of interest" description="Disordered" evidence="13">
    <location>
        <begin position="596"/>
        <end position="644"/>
    </location>
</feature>
<dbReference type="PANTHER" id="PTHR11709">
    <property type="entry name" value="MULTI-COPPER OXIDASE"/>
    <property type="match status" value="1"/>
</dbReference>
<feature type="binding site" description="type 1 copper site" evidence="12">
    <location>
        <position position="763"/>
    </location>
    <ligand>
        <name>Cu cation</name>
        <dbReference type="ChEBI" id="CHEBI:23378"/>
        <label>1</label>
    </ligand>
</feature>
<evidence type="ECO:0000256" key="6">
    <source>
        <dbReference type="ARBA" id="ARBA00017290"/>
    </source>
</evidence>
<dbReference type="InterPro" id="IPR011707">
    <property type="entry name" value="Cu-oxidase-like_N"/>
</dbReference>
<feature type="transmembrane region" description="Helical" evidence="14">
    <location>
        <begin position="45"/>
        <end position="62"/>
    </location>
</feature>
<evidence type="ECO:0000259" key="16">
    <source>
        <dbReference type="Pfam" id="PF13473"/>
    </source>
</evidence>
<feature type="transmembrane region" description="Helical" evidence="14">
    <location>
        <begin position="68"/>
        <end position="86"/>
    </location>
</feature>
<evidence type="ECO:0000256" key="3">
    <source>
        <dbReference type="ARBA" id="ARBA00010609"/>
    </source>
</evidence>
<feature type="region of interest" description="Disordered" evidence="13">
    <location>
        <begin position="1"/>
        <end position="26"/>
    </location>
</feature>
<keyword evidence="14" id="KW-0472">Membrane</keyword>
<comment type="caution">
    <text evidence="17">The sequence shown here is derived from an EMBL/GenBank/DDBJ whole genome shotgun (WGS) entry which is preliminary data.</text>
</comment>
<feature type="compositionally biased region" description="Polar residues" evidence="13">
    <location>
        <begin position="1"/>
        <end position="10"/>
    </location>
</feature>
<evidence type="ECO:0000256" key="10">
    <source>
        <dbReference type="ARBA" id="ARBA00023008"/>
    </source>
</evidence>
<dbReference type="CDD" id="cd11020">
    <property type="entry name" value="CuRO_1_CuNIR"/>
    <property type="match status" value="1"/>
</dbReference>
<dbReference type="EC" id="1.7.2.1" evidence="5"/>
<feature type="transmembrane region" description="Helical" evidence="14">
    <location>
        <begin position="401"/>
        <end position="419"/>
    </location>
</feature>
<evidence type="ECO:0000256" key="4">
    <source>
        <dbReference type="ARBA" id="ARBA00011233"/>
    </source>
</evidence>
<evidence type="ECO:0000256" key="1">
    <source>
        <dbReference type="ARBA" id="ARBA00001960"/>
    </source>
</evidence>
<evidence type="ECO:0000256" key="2">
    <source>
        <dbReference type="ARBA" id="ARBA00001973"/>
    </source>
</evidence>
<feature type="binding site" description="type 1 copper site" evidence="12">
    <location>
        <position position="777"/>
    </location>
    <ligand>
        <name>Cu cation</name>
        <dbReference type="ChEBI" id="CHEBI:23378"/>
        <label>1</label>
    </ligand>
</feature>
<gene>
    <name evidence="17" type="ORF">AE0388_2037</name>
</gene>
<feature type="binding site" description="type 1 copper site" evidence="12">
    <location>
        <position position="729"/>
    </location>
    <ligand>
        <name>Cu cation</name>
        <dbReference type="ChEBI" id="CHEBI:23378"/>
        <label>1</label>
    </ligand>
</feature>
<comment type="similarity">
    <text evidence="3">Belongs to the multicopper oxidase family.</text>
</comment>
<comment type="cofactor">
    <cofactor evidence="2 12">
        <name>Cu(2+)</name>
        <dbReference type="ChEBI" id="CHEBI:29036"/>
    </cofactor>
</comment>
<comment type="cofactor">
    <cofactor evidence="1 12">
        <name>Cu(+)</name>
        <dbReference type="ChEBI" id="CHEBI:49552"/>
    </cofactor>
</comment>
<protein>
    <recommendedName>
        <fullName evidence="6">Copper-containing nitrite reductase</fullName>
        <ecNumber evidence="5">1.7.2.1</ecNumber>
    </recommendedName>
</protein>
<keyword evidence="18" id="KW-1185">Reference proteome</keyword>
<feature type="transmembrane region" description="Helical" evidence="14">
    <location>
        <begin position="131"/>
        <end position="148"/>
    </location>
</feature>
<evidence type="ECO:0000256" key="9">
    <source>
        <dbReference type="ARBA" id="ARBA00023002"/>
    </source>
</evidence>
<reference evidence="17 18" key="1">
    <citation type="submission" date="2014-11" db="EMBL/GenBank/DDBJ databases">
        <title>Draft Genome Sequence of Brevibacterium linens AE038-8.</title>
        <authorList>
            <person name="Maizel D."/>
            <person name="Utturkar S.M."/>
            <person name="Brown S.D."/>
            <person name="Ferrero M."/>
            <person name="Rosen B.P."/>
        </authorList>
    </citation>
    <scope>NUCLEOTIDE SEQUENCE [LARGE SCALE GENOMIC DNA]</scope>
    <source>
        <strain evidence="17 18">AE038-8</strain>
    </source>
</reference>
<keyword evidence="10 12" id="KW-0186">Copper</keyword>
<accession>A0A0B9A0S7</accession>
<feature type="binding site" description="type 1 copper site" evidence="12">
    <location>
        <position position="764"/>
    </location>
    <ligand>
        <name>Cu cation</name>
        <dbReference type="ChEBI" id="CHEBI:23378"/>
        <label>1</label>
    </ligand>
</feature>
<sequence>MTPQLSSPGDHSSKGDKSGTGLGDRSRDAELGIGRGRWLVRDIPVVVWIVFLLVVIAAHPGLPVARWLMIHLLVLGAVSHSILVWSQHFAQALLHTPASARDRRNQSVRLGLINTGTLAVVIGMMTSLWPVVIIGAVGVAAAVIWHGADLWGKARHALASRFAGTIHYYLAAAAILPLGVTLGVILARDIGEPWHSRLLAAHALLNLLGWIGLTVMGTLMTLWPTMLRTKIIPGAEAAARRGLPLLLIGLGIAVAASLFAQPWAAGIGLLGYLAGIGFIARPFVLAGLAKPPREYPTCSAAAAMSWLVICLLATAWVFFTADDWLNATADFTWLTPALAAGFAAQILFGALSYLLPVVLGGGPTAVRAANRELNRLAAFRVTIINLGLAICLLPVPSWVRVLCSGLVALGLAMFLPFLIRGIRASRKAKANPDIHRKTRPTKEERAAAAKLDDRRALASAAAGVALVFIAVAGGVAIDPTATTTVTAGAASAGVTPTGETTTVQVEAKNMRFTPDNIDVPAGNRLVIELKNTDDQDVHDLVLDNGTDSGRLSPGESATLDVGIVGEDLDGWCSIAGHRQMGMVFAVNAIGAAGDQTAMDSDGSGHDGSGHGDSGHGGIDGMDHGGASDGGASDGGDSAADDLDFMAEPGRDFSARDAALPKPDESAKPKTIKKTFTVSEVEREVAVGVKQKLWLFNGTMPGPTLRGKVGDKFVITLVNDGSMGHSIDFHAGELAPDQPMRTIAPGESLTYEFTATHSGAWMYHCATMPMTDHIANGMFGAVIIDPPNLPEVDREYFMVQSELYLGPQSGIVDSAKAAREEPDAVVFNGFANQYDHDQLRAKVGERVRIWVVDAGPSRPSAFHIIGGQFDTVFKEGAYLLKPDNEEKGASQTLDLAASQGGFVELEFAEAGHYPFVSHVMVDAERGAHGIVNVTD</sequence>
<dbReference type="PATRIC" id="fig|1703.6.peg.1929"/>
<feature type="transmembrane region" description="Helical" evidence="14">
    <location>
        <begin position="300"/>
        <end position="319"/>
    </location>
</feature>
<feature type="transmembrane region" description="Helical" evidence="14">
    <location>
        <begin position="376"/>
        <end position="395"/>
    </location>
</feature>
<comment type="catalytic activity">
    <reaction evidence="11">
        <text>nitric oxide + Fe(III)-[cytochrome c] + H2O = Fe(II)-[cytochrome c] + nitrite + 2 H(+)</text>
        <dbReference type="Rhea" id="RHEA:15233"/>
        <dbReference type="Rhea" id="RHEA-COMP:10350"/>
        <dbReference type="Rhea" id="RHEA-COMP:14399"/>
        <dbReference type="ChEBI" id="CHEBI:15377"/>
        <dbReference type="ChEBI" id="CHEBI:15378"/>
        <dbReference type="ChEBI" id="CHEBI:16301"/>
        <dbReference type="ChEBI" id="CHEBI:16480"/>
        <dbReference type="ChEBI" id="CHEBI:29033"/>
        <dbReference type="ChEBI" id="CHEBI:29034"/>
        <dbReference type="EC" id="1.7.2.1"/>
    </reaction>
</comment>
<dbReference type="AlphaFoldDB" id="A0A0B9A0S7"/>
<dbReference type="InterPro" id="IPR008972">
    <property type="entry name" value="Cupredoxin"/>
</dbReference>
<dbReference type="GO" id="GO:0050421">
    <property type="term" value="F:nitrite reductase (NO-forming) activity"/>
    <property type="evidence" value="ECO:0007669"/>
    <property type="project" value="UniProtKB-EC"/>
</dbReference>
<feature type="binding site" description="type 1 copper site" evidence="12">
    <location>
        <position position="724"/>
    </location>
    <ligand>
        <name>Cu cation</name>
        <dbReference type="ChEBI" id="CHEBI:23378"/>
        <label>1</label>
    </ligand>
</feature>
<dbReference type="Pfam" id="PF07732">
    <property type="entry name" value="Cu-oxidase_3"/>
    <property type="match status" value="1"/>
</dbReference>
<dbReference type="Proteomes" id="UP000031488">
    <property type="component" value="Unassembled WGS sequence"/>
</dbReference>
<feature type="transmembrane region" description="Helical" evidence="14">
    <location>
        <begin position="107"/>
        <end position="125"/>
    </location>
</feature>
<keyword evidence="9 17" id="KW-0560">Oxidoreductase</keyword>
<dbReference type="GO" id="GO:0005507">
    <property type="term" value="F:copper ion binding"/>
    <property type="evidence" value="ECO:0007669"/>
    <property type="project" value="InterPro"/>
</dbReference>
<dbReference type="Pfam" id="PF13473">
    <property type="entry name" value="Cupredoxin_1"/>
    <property type="match status" value="1"/>
</dbReference>
<feature type="transmembrane region" description="Helical" evidence="14">
    <location>
        <begin position="269"/>
        <end position="288"/>
    </location>
</feature>
<dbReference type="PANTHER" id="PTHR11709:SF394">
    <property type="entry name" value="FI03373P-RELATED"/>
    <property type="match status" value="1"/>
</dbReference>
<evidence type="ECO:0000313" key="17">
    <source>
        <dbReference type="EMBL" id="KHS52387.1"/>
    </source>
</evidence>
<feature type="domain" description="EfeO-type cupredoxin-like" evidence="16">
    <location>
        <begin position="492"/>
        <end position="561"/>
    </location>
</feature>
<feature type="compositionally biased region" description="Basic and acidic residues" evidence="13">
    <location>
        <begin position="602"/>
        <end position="613"/>
    </location>
</feature>
<dbReference type="RefSeq" id="WP_082018945.1">
    <property type="nucleotide sequence ID" value="NZ_JTJZ01000019.1"/>
</dbReference>
<dbReference type="InterPro" id="IPR045087">
    <property type="entry name" value="Cu-oxidase_fam"/>
</dbReference>
<evidence type="ECO:0000256" key="7">
    <source>
        <dbReference type="ARBA" id="ARBA00022723"/>
    </source>
</evidence>
<evidence type="ECO:0000256" key="5">
    <source>
        <dbReference type="ARBA" id="ARBA00011882"/>
    </source>
</evidence>
<dbReference type="Gene3D" id="2.60.40.420">
    <property type="entry name" value="Cupredoxins - blue copper proteins"/>
    <property type="match status" value="3"/>
</dbReference>
<evidence type="ECO:0000256" key="13">
    <source>
        <dbReference type="SAM" id="MobiDB-lite"/>
    </source>
</evidence>
<evidence type="ECO:0000313" key="18">
    <source>
        <dbReference type="Proteomes" id="UP000031488"/>
    </source>
</evidence>
<keyword evidence="14" id="KW-0812">Transmembrane</keyword>
<dbReference type="InterPro" id="IPR001287">
    <property type="entry name" value="NO2-reductase_Cu"/>
</dbReference>
<evidence type="ECO:0000256" key="8">
    <source>
        <dbReference type="ARBA" id="ARBA00022737"/>
    </source>
</evidence>
<evidence type="ECO:0000259" key="15">
    <source>
        <dbReference type="Pfam" id="PF07732"/>
    </source>
</evidence>
<dbReference type="InterPro" id="IPR028096">
    <property type="entry name" value="EfeO_Cupredoxin"/>
</dbReference>
<feature type="binding site" description="type 1 copper site" evidence="12">
    <location>
        <position position="917"/>
    </location>
    <ligand>
        <name>Cu cation</name>
        <dbReference type="ChEBI" id="CHEBI:23378"/>
        <label>1</label>
    </ligand>
</feature>
<proteinExistence type="inferred from homology"/>
<dbReference type="EMBL" id="JTJZ01000019">
    <property type="protein sequence ID" value="KHS52387.1"/>
    <property type="molecule type" value="Genomic_DNA"/>
</dbReference>
<keyword evidence="14" id="KW-1133">Transmembrane helix</keyword>
<feature type="binding site" description="type 1 copper site" evidence="12">
    <location>
        <position position="772"/>
    </location>
    <ligand>
        <name>Cu cation</name>
        <dbReference type="ChEBI" id="CHEBI:23378"/>
        <label>1</label>
    </ligand>
</feature>
<keyword evidence="7 12" id="KW-0479">Metal-binding</keyword>
<dbReference type="PRINTS" id="PR00695">
    <property type="entry name" value="CUNO2RDTASE"/>
</dbReference>
<feature type="transmembrane region" description="Helical" evidence="14">
    <location>
        <begin position="331"/>
        <end position="355"/>
    </location>
</feature>
<feature type="transmembrane region" description="Helical" evidence="14">
    <location>
        <begin position="168"/>
        <end position="187"/>
    </location>
</feature>
<evidence type="ECO:0000256" key="12">
    <source>
        <dbReference type="PIRSR" id="PIRSR601287-1"/>
    </source>
</evidence>